<keyword evidence="5" id="KW-0998">Cell outer membrane</keyword>
<evidence type="ECO:0000256" key="4">
    <source>
        <dbReference type="ARBA" id="ARBA00023136"/>
    </source>
</evidence>
<accession>A0ABX1NJ89</accession>
<reference evidence="7 8" key="1">
    <citation type="submission" date="2019-12" db="EMBL/GenBank/DDBJ databases">
        <title>Comparative genomics gives insights into the taxonomy of the Azoarcus-Aromatoleum group and reveals separate origins of nif in the plant-associated Azoarcus and non-plant-associated Aromatoleum sub-groups.</title>
        <authorList>
            <person name="Lafos M."/>
            <person name="Maluk M."/>
            <person name="Batista M."/>
            <person name="Junghare M."/>
            <person name="Carmona M."/>
            <person name="Faoro H."/>
            <person name="Cruz L.M."/>
            <person name="Battistoni F."/>
            <person name="De Souza E."/>
            <person name="Pedrosa F."/>
            <person name="Chen W.-M."/>
            <person name="Poole P.S."/>
            <person name="Dixon R.A."/>
            <person name="James E.K."/>
        </authorList>
    </citation>
    <scope>NUCLEOTIDE SEQUENCE [LARGE SCALE GENOMIC DNA]</scope>
    <source>
        <strain evidence="7 8">T</strain>
    </source>
</reference>
<evidence type="ECO:0000256" key="6">
    <source>
        <dbReference type="SAM" id="Coils"/>
    </source>
</evidence>
<dbReference type="SUPFAM" id="SSF56954">
    <property type="entry name" value="Outer membrane efflux proteins (OEP)"/>
    <property type="match status" value="1"/>
</dbReference>
<proteinExistence type="predicted"/>
<dbReference type="Proteomes" id="UP000634522">
    <property type="component" value="Unassembled WGS sequence"/>
</dbReference>
<sequence length="424" mass="45220">MPVRSALSSPRSARGRTSRLRWGMLIVLGISSSLAAQQPDSRPGGDGSVTIRAVVAAAWQRSAASRATEARRELADARRDAAGGWTAAPPSLTLVHSSDRLNRNDGMREVEAELEVPLRTPGVRAAGAATAEAEAAAFEGDLAAARLRVAAEVREAVWSLRLARNELDANERRVAQTEALAADVERRVRAGDLARVDANTAHAAVLVAKAALAEVVARVRREQGLYEALTGVVQVPADTELPPATGDLDAHPVLIAARGTADLARARLHEAGTATRDSPELILGMKRERGDFGERYANTTSVGVRLPFGSDARNRPLIGAANAELIEAETTATLQHERLNAEVEAARAEVEQARQAETFAAERARLAADSRQLLVKAFELGQIDLPARLRAENEAFDAELALGRARLESGRAASRLKQAYGLLP</sequence>
<comment type="subcellular location">
    <subcellularLocation>
        <location evidence="1">Cell outer membrane</location>
    </subcellularLocation>
</comment>
<keyword evidence="3" id="KW-0812">Transmembrane</keyword>
<evidence type="ECO:0000313" key="7">
    <source>
        <dbReference type="EMBL" id="NMF99372.1"/>
    </source>
</evidence>
<feature type="coiled-coil region" evidence="6">
    <location>
        <begin position="329"/>
        <end position="356"/>
    </location>
</feature>
<keyword evidence="8" id="KW-1185">Reference proteome</keyword>
<gene>
    <name evidence="7" type="ORF">GPA27_18500</name>
</gene>
<name>A0ABX1NJ89_9RHOO</name>
<protein>
    <submittedName>
        <fullName evidence="7">Transporter</fullName>
    </submittedName>
</protein>
<evidence type="ECO:0000256" key="5">
    <source>
        <dbReference type="ARBA" id="ARBA00023237"/>
    </source>
</evidence>
<dbReference type="PANTHER" id="PTHR30026">
    <property type="entry name" value="OUTER MEMBRANE PROTEIN TOLC"/>
    <property type="match status" value="1"/>
</dbReference>
<feature type="coiled-coil region" evidence="6">
    <location>
        <begin position="160"/>
        <end position="187"/>
    </location>
</feature>
<evidence type="ECO:0000256" key="1">
    <source>
        <dbReference type="ARBA" id="ARBA00004442"/>
    </source>
</evidence>
<dbReference type="Gene3D" id="1.20.1600.10">
    <property type="entry name" value="Outer membrane efflux proteins (OEP)"/>
    <property type="match status" value="1"/>
</dbReference>
<keyword evidence="2" id="KW-1134">Transmembrane beta strand</keyword>
<dbReference type="PANTHER" id="PTHR30026:SF20">
    <property type="entry name" value="OUTER MEMBRANE PROTEIN TOLC"/>
    <property type="match status" value="1"/>
</dbReference>
<evidence type="ECO:0000313" key="8">
    <source>
        <dbReference type="Proteomes" id="UP000634522"/>
    </source>
</evidence>
<keyword evidence="4" id="KW-0472">Membrane</keyword>
<dbReference type="EMBL" id="WTVS01000043">
    <property type="protein sequence ID" value="NMF99372.1"/>
    <property type="molecule type" value="Genomic_DNA"/>
</dbReference>
<keyword evidence="6" id="KW-0175">Coiled coil</keyword>
<evidence type="ECO:0000256" key="3">
    <source>
        <dbReference type="ARBA" id="ARBA00022692"/>
    </source>
</evidence>
<dbReference type="InterPro" id="IPR051906">
    <property type="entry name" value="TolC-like"/>
</dbReference>
<organism evidence="7 8">
    <name type="scientific">Aromatoleum toluolicum</name>
    <dbReference type="NCBI Taxonomy" id="90060"/>
    <lineage>
        <taxon>Bacteria</taxon>
        <taxon>Pseudomonadati</taxon>
        <taxon>Pseudomonadota</taxon>
        <taxon>Betaproteobacteria</taxon>
        <taxon>Rhodocyclales</taxon>
        <taxon>Rhodocyclaceae</taxon>
        <taxon>Aromatoleum</taxon>
    </lineage>
</organism>
<comment type="caution">
    <text evidence="7">The sequence shown here is derived from an EMBL/GenBank/DDBJ whole genome shotgun (WGS) entry which is preliminary data.</text>
</comment>
<evidence type="ECO:0000256" key="2">
    <source>
        <dbReference type="ARBA" id="ARBA00022452"/>
    </source>
</evidence>